<reference evidence="1" key="1">
    <citation type="journal article" date="2014" name="Front. Microbiol.">
        <title>High frequency of phylogenetically diverse reductive dehalogenase-homologous genes in deep subseafloor sedimentary metagenomes.</title>
        <authorList>
            <person name="Kawai M."/>
            <person name="Futagami T."/>
            <person name="Toyoda A."/>
            <person name="Takaki Y."/>
            <person name="Nishi S."/>
            <person name="Hori S."/>
            <person name="Arai W."/>
            <person name="Tsubouchi T."/>
            <person name="Morono Y."/>
            <person name="Uchiyama I."/>
            <person name="Ito T."/>
            <person name="Fujiyama A."/>
            <person name="Inagaki F."/>
            <person name="Takami H."/>
        </authorList>
    </citation>
    <scope>NUCLEOTIDE SEQUENCE</scope>
    <source>
        <strain evidence="1">Expedition CK06-06</strain>
    </source>
</reference>
<gene>
    <name evidence="1" type="ORF">S01H4_22785</name>
</gene>
<sequence>MWKDHSDYMKRKIKSGKRKAKKEDVLLDELQFTDDMILQSLMNAGIPINYPQQQQMLNPYQPTQHQSIAGTLITAYKLGMTAYTTAKGIQKGVKAIKRRRTKK</sequence>
<name>X1B0D2_9ZZZZ</name>
<proteinExistence type="predicted"/>
<dbReference type="EMBL" id="BART01010494">
    <property type="protein sequence ID" value="GAG89129.1"/>
    <property type="molecule type" value="Genomic_DNA"/>
</dbReference>
<organism evidence="1">
    <name type="scientific">marine sediment metagenome</name>
    <dbReference type="NCBI Taxonomy" id="412755"/>
    <lineage>
        <taxon>unclassified sequences</taxon>
        <taxon>metagenomes</taxon>
        <taxon>ecological metagenomes</taxon>
    </lineage>
</organism>
<evidence type="ECO:0000313" key="1">
    <source>
        <dbReference type="EMBL" id="GAG89129.1"/>
    </source>
</evidence>
<accession>X1B0D2</accession>
<comment type="caution">
    <text evidence="1">The sequence shown here is derived from an EMBL/GenBank/DDBJ whole genome shotgun (WGS) entry which is preliminary data.</text>
</comment>
<dbReference type="AlphaFoldDB" id="X1B0D2"/>
<protein>
    <submittedName>
        <fullName evidence="1">Uncharacterized protein</fullName>
    </submittedName>
</protein>